<dbReference type="Proteomes" id="UP001597263">
    <property type="component" value="Unassembled WGS sequence"/>
</dbReference>
<sequence length="404" mass="45315">MSGGSRAWSWRHAFSTASLPATTKHVLHTLGMFMNEVGEGCYPSVADICRYSGLDKKTVLKHLGVARDAGWIAVSQHGYRGQKWKRQEYAACWPERDLIAACAPAEQIEGGGAIPPPCMDKVVELVPEGGGIEGSKVVEQLHQDKTSPITTPITSPIERGVREENSNSEKQEDRKSLERSFWKIVKDWPQIEGMPKDKWLAAWMRLTPEERVEAAEKRDAWLALLKTNKRDNVPVPETYFREKLWKDVPESLLKSSQGDGLDGRVKAPAFGNMWAANVYRELWAGATAPQSLDNYDQKLVDDGRYSAEHILLGKEARYGFPNVNMLFDRATAFRGLLVTADLKPVSNAMVPVLVGGDVWHELQDEHAKRGWPWFPKPGKQTHVWLPNGVAGLNEIQKLWQGLDK</sequence>
<gene>
    <name evidence="2" type="ORF">ACFQ35_05975</name>
</gene>
<accession>A0ABW3V409</accession>
<reference evidence="3" key="1">
    <citation type="journal article" date="2019" name="Int. J. Syst. Evol. Microbiol.">
        <title>The Global Catalogue of Microorganisms (GCM) 10K type strain sequencing project: providing services to taxonomists for standard genome sequencing and annotation.</title>
        <authorList>
            <consortium name="The Broad Institute Genomics Platform"/>
            <consortium name="The Broad Institute Genome Sequencing Center for Infectious Disease"/>
            <person name="Wu L."/>
            <person name="Ma J."/>
        </authorList>
    </citation>
    <scope>NUCLEOTIDE SEQUENCE [LARGE SCALE GENOMIC DNA]</scope>
    <source>
        <strain evidence="3">CCUG 49584</strain>
    </source>
</reference>
<dbReference type="Pfam" id="PF13730">
    <property type="entry name" value="HTH_36"/>
    <property type="match status" value="1"/>
</dbReference>
<organism evidence="2 3">
    <name type="scientific">Pseudochrobactrum kiredjianiae</name>
    <dbReference type="NCBI Taxonomy" id="386305"/>
    <lineage>
        <taxon>Bacteria</taxon>
        <taxon>Pseudomonadati</taxon>
        <taxon>Pseudomonadota</taxon>
        <taxon>Alphaproteobacteria</taxon>
        <taxon>Hyphomicrobiales</taxon>
        <taxon>Brucellaceae</taxon>
        <taxon>Pseudochrobactrum</taxon>
    </lineage>
</organism>
<proteinExistence type="predicted"/>
<feature type="region of interest" description="Disordered" evidence="1">
    <location>
        <begin position="147"/>
        <end position="173"/>
    </location>
</feature>
<dbReference type="RefSeq" id="WP_289388433.1">
    <property type="nucleotide sequence ID" value="NZ_JAUCBM010000012.1"/>
</dbReference>
<comment type="caution">
    <text evidence="2">The sequence shown here is derived from an EMBL/GenBank/DDBJ whole genome shotgun (WGS) entry which is preliminary data.</text>
</comment>
<name>A0ABW3V409_9HYPH</name>
<evidence type="ECO:0000313" key="2">
    <source>
        <dbReference type="EMBL" id="MFD1226699.1"/>
    </source>
</evidence>
<evidence type="ECO:0000313" key="3">
    <source>
        <dbReference type="Proteomes" id="UP001597263"/>
    </source>
</evidence>
<protein>
    <submittedName>
        <fullName evidence="2">Helix-turn-helix domain-containing protein</fullName>
    </submittedName>
</protein>
<feature type="compositionally biased region" description="Low complexity" evidence="1">
    <location>
        <begin position="147"/>
        <end position="157"/>
    </location>
</feature>
<keyword evidence="3" id="KW-1185">Reference proteome</keyword>
<evidence type="ECO:0000256" key="1">
    <source>
        <dbReference type="SAM" id="MobiDB-lite"/>
    </source>
</evidence>
<feature type="compositionally biased region" description="Basic and acidic residues" evidence="1">
    <location>
        <begin position="159"/>
        <end position="173"/>
    </location>
</feature>
<dbReference type="EMBL" id="JBHTMA010000032">
    <property type="protein sequence ID" value="MFD1226699.1"/>
    <property type="molecule type" value="Genomic_DNA"/>
</dbReference>